<dbReference type="GO" id="GO:0001731">
    <property type="term" value="P:formation of translation preinitiation complex"/>
    <property type="evidence" value="ECO:0007669"/>
    <property type="project" value="TreeGrafter"/>
</dbReference>
<dbReference type="CDD" id="cd11607">
    <property type="entry name" value="DENR_C"/>
    <property type="match status" value="1"/>
</dbReference>
<dbReference type="Proteomes" id="UP000192578">
    <property type="component" value="Unassembled WGS sequence"/>
</dbReference>
<evidence type="ECO:0000313" key="6">
    <source>
        <dbReference type="Proteomes" id="UP000192578"/>
    </source>
</evidence>
<dbReference type="PANTHER" id="PTHR12789:SF0">
    <property type="entry name" value="DENSITY-REGULATED PROTEIN"/>
    <property type="match status" value="1"/>
</dbReference>
<evidence type="ECO:0000259" key="4">
    <source>
        <dbReference type="PROSITE" id="PS50296"/>
    </source>
</evidence>
<dbReference type="GO" id="GO:0002188">
    <property type="term" value="P:translation reinitiation"/>
    <property type="evidence" value="ECO:0007669"/>
    <property type="project" value="TreeGrafter"/>
</dbReference>
<evidence type="ECO:0000256" key="2">
    <source>
        <dbReference type="RuleBase" id="RU361273"/>
    </source>
</evidence>
<feature type="compositionally biased region" description="Basic residues" evidence="3">
    <location>
        <begin position="99"/>
        <end position="109"/>
    </location>
</feature>
<dbReference type="Gene3D" id="3.30.780.10">
    <property type="entry name" value="SUI1-like domain"/>
    <property type="match status" value="1"/>
</dbReference>
<dbReference type="AlphaFoldDB" id="A0A1W0WLH1"/>
<dbReference type="Pfam" id="PF21023">
    <property type="entry name" value="DENR_N"/>
    <property type="match status" value="1"/>
</dbReference>
<dbReference type="InterPro" id="IPR005873">
    <property type="entry name" value="DENR_eukaryotes"/>
</dbReference>
<comment type="similarity">
    <text evidence="1 2">Belongs to the DENR family.</text>
</comment>
<comment type="caution">
    <text evidence="5">The sequence shown here is derived from an EMBL/GenBank/DDBJ whole genome shotgun (WGS) entry which is preliminary data.</text>
</comment>
<protein>
    <recommendedName>
        <fullName evidence="2">Density-regulated protein</fullName>
    </recommendedName>
</protein>
<feature type="region of interest" description="Disordered" evidence="3">
    <location>
        <begin position="70"/>
        <end position="117"/>
    </location>
</feature>
<sequence>MAAVADANTEVNSRDFPNPILPRTDITYPINVLYCGVCSLPTEYCDYSPEPEKCKEWLRQSLPDQFKAVSAGGADDAAAASAKDGEEGDQDGGDDDRKKKQTRGGKARVKLPAAEEKKKPGAIKLSIASRGKKKYVTVVTGLGSHGIDLKVAAKFFGQKFACGSSLTGDDEIVIQGDVKDDLLDLIPEKWPDVDEDQIEDLGEQKR</sequence>
<name>A0A1W0WLH1_HYPEX</name>
<evidence type="ECO:0000256" key="3">
    <source>
        <dbReference type="SAM" id="MobiDB-lite"/>
    </source>
</evidence>
<dbReference type="OrthoDB" id="277199at2759"/>
<dbReference type="GO" id="GO:0003729">
    <property type="term" value="F:mRNA binding"/>
    <property type="evidence" value="ECO:0007669"/>
    <property type="project" value="TreeGrafter"/>
</dbReference>
<dbReference type="PROSITE" id="PS50296">
    <property type="entry name" value="SUI1"/>
    <property type="match status" value="1"/>
</dbReference>
<dbReference type="NCBIfam" id="TIGR01159">
    <property type="entry name" value="DRP1"/>
    <property type="match status" value="1"/>
</dbReference>
<keyword evidence="6" id="KW-1185">Reference proteome</keyword>
<dbReference type="InterPro" id="IPR050318">
    <property type="entry name" value="DENR/SUI1_TIF"/>
</dbReference>
<dbReference type="PANTHER" id="PTHR12789">
    <property type="entry name" value="DENSITY-REGULATED PROTEIN HOMOLOG"/>
    <property type="match status" value="1"/>
</dbReference>
<evidence type="ECO:0000256" key="1">
    <source>
        <dbReference type="ARBA" id="ARBA00007514"/>
    </source>
</evidence>
<dbReference type="GO" id="GO:0003743">
    <property type="term" value="F:translation initiation factor activity"/>
    <property type="evidence" value="ECO:0007669"/>
    <property type="project" value="InterPro"/>
</dbReference>
<organism evidence="5 6">
    <name type="scientific">Hypsibius exemplaris</name>
    <name type="common">Freshwater tardigrade</name>
    <dbReference type="NCBI Taxonomy" id="2072580"/>
    <lineage>
        <taxon>Eukaryota</taxon>
        <taxon>Metazoa</taxon>
        <taxon>Ecdysozoa</taxon>
        <taxon>Tardigrada</taxon>
        <taxon>Eutardigrada</taxon>
        <taxon>Parachela</taxon>
        <taxon>Hypsibioidea</taxon>
        <taxon>Hypsibiidae</taxon>
        <taxon>Hypsibius</taxon>
    </lineage>
</organism>
<dbReference type="InterPro" id="IPR046447">
    <property type="entry name" value="DENR_C"/>
</dbReference>
<feature type="compositionally biased region" description="Low complexity" evidence="3">
    <location>
        <begin position="70"/>
        <end position="82"/>
    </location>
</feature>
<dbReference type="EMBL" id="MTYJ01000079">
    <property type="protein sequence ID" value="OQV16061.1"/>
    <property type="molecule type" value="Genomic_DNA"/>
</dbReference>
<dbReference type="InterPro" id="IPR036877">
    <property type="entry name" value="SUI1_dom_sf"/>
</dbReference>
<proteinExistence type="inferred from homology"/>
<feature type="domain" description="SUI1" evidence="4">
    <location>
        <begin position="123"/>
        <end position="190"/>
    </location>
</feature>
<gene>
    <name evidence="5" type="ORF">BV898_09831</name>
</gene>
<dbReference type="InterPro" id="IPR001950">
    <property type="entry name" value="SUI1"/>
</dbReference>
<reference evidence="6" key="1">
    <citation type="submission" date="2017-01" db="EMBL/GenBank/DDBJ databases">
        <title>Comparative genomics of anhydrobiosis in the tardigrade Hypsibius dujardini.</title>
        <authorList>
            <person name="Yoshida Y."/>
            <person name="Koutsovoulos G."/>
            <person name="Laetsch D."/>
            <person name="Stevens L."/>
            <person name="Kumar S."/>
            <person name="Horikawa D."/>
            <person name="Ishino K."/>
            <person name="Komine S."/>
            <person name="Tomita M."/>
            <person name="Blaxter M."/>
            <person name="Arakawa K."/>
        </authorList>
    </citation>
    <scope>NUCLEOTIDE SEQUENCE [LARGE SCALE GENOMIC DNA]</scope>
    <source>
        <strain evidence="6">Z151</strain>
    </source>
</reference>
<dbReference type="InterPro" id="IPR048517">
    <property type="entry name" value="DENR_N"/>
</dbReference>
<accession>A0A1W0WLH1</accession>
<dbReference type="Pfam" id="PF01253">
    <property type="entry name" value="SUI1"/>
    <property type="match status" value="1"/>
</dbReference>
<dbReference type="SUPFAM" id="SSF55159">
    <property type="entry name" value="eIF1-like"/>
    <property type="match status" value="1"/>
</dbReference>
<dbReference type="FunFam" id="3.30.780.10:FF:000004">
    <property type="entry name" value="density-regulated protein-like"/>
    <property type="match status" value="1"/>
</dbReference>
<evidence type="ECO:0000313" key="5">
    <source>
        <dbReference type="EMBL" id="OQV16061.1"/>
    </source>
</evidence>